<name>A0A4R6U8J3_9BACI</name>
<dbReference type="CDD" id="cd04212">
    <property type="entry name" value="CuRO_UO_II"/>
    <property type="match status" value="1"/>
</dbReference>
<evidence type="ECO:0000256" key="15">
    <source>
        <dbReference type="SAM" id="MobiDB-lite"/>
    </source>
</evidence>
<feature type="transmembrane region" description="Helical" evidence="16">
    <location>
        <begin position="85"/>
        <end position="104"/>
    </location>
</feature>
<dbReference type="GO" id="GO:0004129">
    <property type="term" value="F:cytochrome-c oxidase activity"/>
    <property type="evidence" value="ECO:0007669"/>
    <property type="project" value="UniProtKB-UniRule"/>
</dbReference>
<evidence type="ECO:0000256" key="11">
    <source>
        <dbReference type="ARBA" id="ARBA00022989"/>
    </source>
</evidence>
<evidence type="ECO:0000256" key="3">
    <source>
        <dbReference type="ARBA" id="ARBA00007866"/>
    </source>
</evidence>
<keyword evidence="11 16" id="KW-1133">Transmembrane helix</keyword>
<evidence type="ECO:0000256" key="16">
    <source>
        <dbReference type="SAM" id="Phobius"/>
    </source>
</evidence>
<evidence type="ECO:0000256" key="2">
    <source>
        <dbReference type="ARBA" id="ARBA00004651"/>
    </source>
</evidence>
<evidence type="ECO:0000256" key="13">
    <source>
        <dbReference type="ARBA" id="ARBA00023136"/>
    </source>
</evidence>
<organism evidence="19 20">
    <name type="scientific">Aureibacillus halotolerans</name>
    <dbReference type="NCBI Taxonomy" id="1508390"/>
    <lineage>
        <taxon>Bacteria</taxon>
        <taxon>Bacillati</taxon>
        <taxon>Bacillota</taxon>
        <taxon>Bacilli</taxon>
        <taxon>Bacillales</taxon>
        <taxon>Bacillaceae</taxon>
        <taxon>Aureibacillus</taxon>
    </lineage>
</organism>
<dbReference type="GO" id="GO:0016682">
    <property type="term" value="F:oxidoreductase activity, acting on diphenols and related substances as donors, oxygen as acceptor"/>
    <property type="evidence" value="ECO:0007669"/>
    <property type="project" value="InterPro"/>
</dbReference>
<evidence type="ECO:0000256" key="5">
    <source>
        <dbReference type="ARBA" id="ARBA00022448"/>
    </source>
</evidence>
<feature type="region of interest" description="Disordered" evidence="15">
    <location>
        <begin position="291"/>
        <end position="350"/>
    </location>
</feature>
<dbReference type="GO" id="GO:0009486">
    <property type="term" value="F:cytochrome bo3 ubiquinol oxidase activity"/>
    <property type="evidence" value="ECO:0007669"/>
    <property type="project" value="InterPro"/>
</dbReference>
<dbReference type="GO" id="GO:0042773">
    <property type="term" value="P:ATP synthesis coupled electron transport"/>
    <property type="evidence" value="ECO:0007669"/>
    <property type="project" value="TreeGrafter"/>
</dbReference>
<dbReference type="NCBIfam" id="TIGR01432">
    <property type="entry name" value="QOXA"/>
    <property type="match status" value="1"/>
</dbReference>
<feature type="domain" description="Cytochrome oxidase subunit II transmembrane region profile" evidence="18">
    <location>
        <begin position="20"/>
        <end position="117"/>
    </location>
</feature>
<evidence type="ECO:0000256" key="8">
    <source>
        <dbReference type="ARBA" id="ARBA00022692"/>
    </source>
</evidence>
<evidence type="ECO:0000313" key="19">
    <source>
        <dbReference type="EMBL" id="TDQ42711.1"/>
    </source>
</evidence>
<protein>
    <recommendedName>
        <fullName evidence="4 14">Quinol oxidase subunit 2</fullName>
        <ecNumber evidence="14">1.10.3.-</ecNumber>
    </recommendedName>
</protein>
<dbReference type="InterPro" id="IPR006333">
    <property type="entry name" value="Cyt_o_ubiquinol_oxidase_su2"/>
</dbReference>
<dbReference type="InterPro" id="IPR045187">
    <property type="entry name" value="CcO_II"/>
</dbReference>
<sequence>MTMFHRLKSLVLFGLISLLMVGCSAPTVLKPKGPVAEQQSDLIVYSIIFMLTIVAVIFVLFTVILVKYKDRKENPNYDPKHEGNVLLEIVWTVIPVVIVIALSIPTVSTIYSLEKAPVATAHKEPLVIHATSANWKWIFSYPEEDIETVNYLNIPEDRPILFRLTSADSMAALWIPQLGGQKYNMAGMETKLYLQADHVGTYKGRNANFTGDGFTNQRFEVHALTEEDYAAWVEDTQENAPELTQAEYDLKLMIPGSVDEMTFSNTHLDWVNHVKNASYALEARERLGYINRNPHAKGPVPPLKDPSELEFYTNPESRETETSDSNQGHGGHEDHEDMTQDEDMSHGEGH</sequence>
<dbReference type="PANTHER" id="PTHR22888">
    <property type="entry name" value="CYTOCHROME C OXIDASE, SUBUNIT II"/>
    <property type="match status" value="1"/>
</dbReference>
<evidence type="ECO:0000256" key="6">
    <source>
        <dbReference type="ARBA" id="ARBA00022475"/>
    </source>
</evidence>
<evidence type="ECO:0000256" key="9">
    <source>
        <dbReference type="ARBA" id="ARBA00022729"/>
    </source>
</evidence>
<reference evidence="19 20" key="1">
    <citation type="submission" date="2019-03" db="EMBL/GenBank/DDBJ databases">
        <title>Genomic Encyclopedia of Type Strains, Phase IV (KMG-IV): sequencing the most valuable type-strain genomes for metagenomic binning, comparative biology and taxonomic classification.</title>
        <authorList>
            <person name="Goeker M."/>
        </authorList>
    </citation>
    <scope>NUCLEOTIDE SEQUENCE [LARGE SCALE GENOMIC DNA]</scope>
    <source>
        <strain evidence="19 20">DSM 28697</strain>
    </source>
</reference>
<accession>A0A4R6U8J3</accession>
<dbReference type="GO" id="GO:0005886">
    <property type="term" value="C:plasma membrane"/>
    <property type="evidence" value="ECO:0007669"/>
    <property type="project" value="UniProtKB-SubCell"/>
</dbReference>
<dbReference type="InterPro" id="IPR036257">
    <property type="entry name" value="Cyt_c_oxidase_su2_TM_sf"/>
</dbReference>
<dbReference type="InterPro" id="IPR002429">
    <property type="entry name" value="CcO_II-like_C"/>
</dbReference>
<dbReference type="SUPFAM" id="SSF81464">
    <property type="entry name" value="Cytochrome c oxidase subunit II-like, transmembrane region"/>
    <property type="match status" value="1"/>
</dbReference>
<comment type="subcellular location">
    <subcellularLocation>
        <location evidence="2">Cell membrane</location>
        <topology evidence="2">Multi-pass membrane protein</topology>
    </subcellularLocation>
</comment>
<keyword evidence="12 14" id="KW-0560">Oxidoreductase</keyword>
<dbReference type="PROSITE" id="PS50999">
    <property type="entry name" value="COX2_TM"/>
    <property type="match status" value="1"/>
</dbReference>
<dbReference type="Gene3D" id="2.60.40.420">
    <property type="entry name" value="Cupredoxins - blue copper proteins"/>
    <property type="match status" value="1"/>
</dbReference>
<dbReference type="PROSITE" id="PS50857">
    <property type="entry name" value="COX2_CUA"/>
    <property type="match status" value="1"/>
</dbReference>
<dbReference type="AlphaFoldDB" id="A0A4R6U8J3"/>
<comment type="caution">
    <text evidence="19">The sequence shown here is derived from an EMBL/GenBank/DDBJ whole genome shotgun (WGS) entry which is preliminary data.</text>
</comment>
<evidence type="ECO:0000256" key="10">
    <source>
        <dbReference type="ARBA" id="ARBA00022982"/>
    </source>
</evidence>
<keyword evidence="10 14" id="KW-0249">Electron transport</keyword>
<comment type="similarity">
    <text evidence="3 14">Belongs to the cytochrome c oxidase subunit 2 family.</text>
</comment>
<dbReference type="Pfam" id="PF02790">
    <property type="entry name" value="COX2_TM"/>
    <property type="match status" value="1"/>
</dbReference>
<evidence type="ECO:0000259" key="17">
    <source>
        <dbReference type="PROSITE" id="PS50857"/>
    </source>
</evidence>
<evidence type="ECO:0000313" key="20">
    <source>
        <dbReference type="Proteomes" id="UP000295632"/>
    </source>
</evidence>
<dbReference type="GO" id="GO:0005507">
    <property type="term" value="F:copper ion binding"/>
    <property type="evidence" value="ECO:0007669"/>
    <property type="project" value="InterPro"/>
</dbReference>
<dbReference type="EC" id="1.10.3.-" evidence="14"/>
<evidence type="ECO:0000256" key="14">
    <source>
        <dbReference type="PIRNR" id="PIRNR000292"/>
    </source>
</evidence>
<dbReference type="PANTHER" id="PTHR22888:SF18">
    <property type="entry name" value="CYTOCHROME BO(3) UBIQUINOL OXIDASE SUBUNIT 2"/>
    <property type="match status" value="1"/>
</dbReference>
<dbReference type="PROSITE" id="PS51257">
    <property type="entry name" value="PROKAR_LIPOPROTEIN"/>
    <property type="match status" value="1"/>
</dbReference>
<dbReference type="OrthoDB" id="9783445at2"/>
<dbReference type="InterPro" id="IPR008972">
    <property type="entry name" value="Cupredoxin"/>
</dbReference>
<feature type="compositionally biased region" description="Basic and acidic residues" evidence="15">
    <location>
        <begin position="330"/>
        <end position="350"/>
    </location>
</feature>
<keyword evidence="9" id="KW-0732">Signal</keyword>
<evidence type="ECO:0000256" key="7">
    <source>
        <dbReference type="ARBA" id="ARBA00022660"/>
    </source>
</evidence>
<evidence type="ECO:0000259" key="18">
    <source>
        <dbReference type="PROSITE" id="PS50999"/>
    </source>
</evidence>
<keyword evidence="20" id="KW-1185">Reference proteome</keyword>
<dbReference type="InterPro" id="IPR034227">
    <property type="entry name" value="CuRO_UO_II"/>
</dbReference>
<dbReference type="InterPro" id="IPR006332">
    <property type="entry name" value="QoxA"/>
</dbReference>
<keyword evidence="5 14" id="KW-0813">Transport</keyword>
<feature type="domain" description="Cytochrome oxidase subunit II copper A binding" evidence="17">
    <location>
        <begin position="123"/>
        <end position="235"/>
    </location>
</feature>
<dbReference type="EMBL" id="SNYJ01000001">
    <property type="protein sequence ID" value="TDQ42711.1"/>
    <property type="molecule type" value="Genomic_DNA"/>
</dbReference>
<proteinExistence type="inferred from homology"/>
<keyword evidence="13 14" id="KW-0472">Membrane</keyword>
<keyword evidence="6 14" id="KW-1003">Cell membrane</keyword>
<keyword evidence="7 14" id="KW-0679">Respiratory chain</keyword>
<evidence type="ECO:0000256" key="4">
    <source>
        <dbReference type="ARBA" id="ARBA00016131"/>
    </source>
</evidence>
<comment type="catalytic activity">
    <reaction evidence="1 14">
        <text>2 a quinol + O2 = 2 a quinone + 2 H2O</text>
        <dbReference type="Rhea" id="RHEA:55376"/>
        <dbReference type="ChEBI" id="CHEBI:15377"/>
        <dbReference type="ChEBI" id="CHEBI:15379"/>
        <dbReference type="ChEBI" id="CHEBI:24646"/>
        <dbReference type="ChEBI" id="CHEBI:132124"/>
    </reaction>
</comment>
<feature type="transmembrane region" description="Helical" evidence="16">
    <location>
        <begin position="42"/>
        <end position="65"/>
    </location>
</feature>
<comment type="function">
    <text evidence="14">Catalyzes quinol oxidation with the concomitant reduction of oxygen to water. Subunit II transfers the electrons from a quinol to the binuclear center of the catalytic subunit I.</text>
</comment>
<evidence type="ECO:0000256" key="1">
    <source>
        <dbReference type="ARBA" id="ARBA00000725"/>
    </source>
</evidence>
<dbReference type="InterPro" id="IPR011759">
    <property type="entry name" value="Cyt_c_oxidase_su2_TM_dom"/>
</dbReference>
<dbReference type="PIRSF" id="PIRSF000292">
    <property type="entry name" value="Ubi_od_II"/>
    <property type="match status" value="1"/>
</dbReference>
<dbReference type="Gene3D" id="1.10.287.90">
    <property type="match status" value="1"/>
</dbReference>
<keyword evidence="8 16" id="KW-0812">Transmembrane</keyword>
<dbReference type="Proteomes" id="UP000295632">
    <property type="component" value="Unassembled WGS sequence"/>
</dbReference>
<gene>
    <name evidence="19" type="ORF">EV213_101140</name>
</gene>
<dbReference type="SUPFAM" id="SSF49503">
    <property type="entry name" value="Cupredoxins"/>
    <property type="match status" value="1"/>
</dbReference>
<evidence type="ECO:0000256" key="12">
    <source>
        <dbReference type="ARBA" id="ARBA00023002"/>
    </source>
</evidence>